<reference evidence="4" key="1">
    <citation type="journal article" date="2020" name="Stud. Mycol.">
        <title>101 Dothideomycetes genomes: a test case for predicting lifestyles and emergence of pathogens.</title>
        <authorList>
            <person name="Haridas S."/>
            <person name="Albert R."/>
            <person name="Binder M."/>
            <person name="Bloem J."/>
            <person name="Labutti K."/>
            <person name="Salamov A."/>
            <person name="Andreopoulos B."/>
            <person name="Baker S."/>
            <person name="Barry K."/>
            <person name="Bills G."/>
            <person name="Bluhm B."/>
            <person name="Cannon C."/>
            <person name="Castanera R."/>
            <person name="Culley D."/>
            <person name="Daum C."/>
            <person name="Ezra D."/>
            <person name="Gonzalez J."/>
            <person name="Henrissat B."/>
            <person name="Kuo A."/>
            <person name="Liang C."/>
            <person name="Lipzen A."/>
            <person name="Lutzoni F."/>
            <person name="Magnuson J."/>
            <person name="Mondo S."/>
            <person name="Nolan M."/>
            <person name="Ohm R."/>
            <person name="Pangilinan J."/>
            <person name="Park H.-J."/>
            <person name="Ramirez L."/>
            <person name="Alfaro M."/>
            <person name="Sun H."/>
            <person name="Tritt A."/>
            <person name="Yoshinaga Y."/>
            <person name="Zwiers L.-H."/>
            <person name="Turgeon B."/>
            <person name="Goodwin S."/>
            <person name="Spatafora J."/>
            <person name="Crous P."/>
            <person name="Grigoriev I."/>
        </authorList>
    </citation>
    <scope>NUCLEOTIDE SEQUENCE</scope>
    <source>
        <strain evidence="4">Tuck. ex Michener</strain>
    </source>
</reference>
<dbReference type="PANTHER" id="PTHR44942:SF4">
    <property type="entry name" value="METHYLTRANSFERASE TYPE 11 DOMAIN-CONTAINING PROTEIN"/>
    <property type="match status" value="1"/>
</dbReference>
<dbReference type="SUPFAM" id="SSF53335">
    <property type="entry name" value="S-adenosyl-L-methionine-dependent methyltransferases"/>
    <property type="match status" value="1"/>
</dbReference>
<dbReference type="EMBL" id="ML991795">
    <property type="protein sequence ID" value="KAF2234880.1"/>
    <property type="molecule type" value="Genomic_DNA"/>
</dbReference>
<organism evidence="4 5">
    <name type="scientific">Viridothelium virens</name>
    <name type="common">Speckled blister lichen</name>
    <name type="synonym">Trypethelium virens</name>
    <dbReference type="NCBI Taxonomy" id="1048519"/>
    <lineage>
        <taxon>Eukaryota</taxon>
        <taxon>Fungi</taxon>
        <taxon>Dikarya</taxon>
        <taxon>Ascomycota</taxon>
        <taxon>Pezizomycotina</taxon>
        <taxon>Dothideomycetes</taxon>
        <taxon>Dothideomycetes incertae sedis</taxon>
        <taxon>Trypetheliales</taxon>
        <taxon>Trypetheliaceae</taxon>
        <taxon>Viridothelium</taxon>
    </lineage>
</organism>
<dbReference type="Pfam" id="PF13649">
    <property type="entry name" value="Methyltransf_25"/>
    <property type="match status" value="1"/>
</dbReference>
<keyword evidence="5" id="KW-1185">Reference proteome</keyword>
<sequence>MSATSSTQDKGSVVFNAQKINHSYWDIYLDSRPTYSSAFYDLIYDYHTKAGNNRWNLAEDIGTGPGNAAAVFSKRFDKVHASDPGDTHVEVAKQRLARDGIANVTVYKANGETISQTGITSPGTADLLTVAEAIPLMDAPKALNSFSEVLAPGGTLAIWFYGRPIFVDPVSQSCATTKAARCQRIFDEICIRAYSRIRPMKGTHWEQTTTRLFSWLDDLELPESTWGKVQRRKWNADRPLSFYDEAACDHAVVTKYQQRDDEERYDVADRSFWSKTWNIEGVKRFIGVLLPQFTEQFAQEIGTDQYYAELERAMGGPDGAMQITWPVVLILATRK</sequence>
<dbReference type="Gene3D" id="3.40.50.150">
    <property type="entry name" value="Vaccinia Virus protein VP39"/>
    <property type="match status" value="1"/>
</dbReference>
<dbReference type="AlphaFoldDB" id="A0A6A6HBK0"/>
<dbReference type="GO" id="GO:0008168">
    <property type="term" value="F:methyltransferase activity"/>
    <property type="evidence" value="ECO:0007669"/>
    <property type="project" value="UniProtKB-KW"/>
</dbReference>
<name>A0A6A6HBK0_VIRVR</name>
<proteinExistence type="predicted"/>
<accession>A0A6A6HBK0</accession>
<keyword evidence="1 4" id="KW-0489">Methyltransferase</keyword>
<dbReference type="InterPro" id="IPR041698">
    <property type="entry name" value="Methyltransf_25"/>
</dbReference>
<gene>
    <name evidence="4" type="ORF">EV356DRAFT_138594</name>
</gene>
<feature type="domain" description="Methyltransferase" evidence="3">
    <location>
        <begin position="60"/>
        <end position="154"/>
    </location>
</feature>
<keyword evidence="2 4" id="KW-0808">Transferase</keyword>
<protein>
    <submittedName>
        <fullName evidence="4">S-adenosyl-L-methionine-dependent methyltransferase</fullName>
    </submittedName>
</protein>
<dbReference type="InterPro" id="IPR051052">
    <property type="entry name" value="Diverse_substrate_MTase"/>
</dbReference>
<dbReference type="Proteomes" id="UP000800092">
    <property type="component" value="Unassembled WGS sequence"/>
</dbReference>
<dbReference type="OrthoDB" id="10027013at2759"/>
<evidence type="ECO:0000256" key="1">
    <source>
        <dbReference type="ARBA" id="ARBA00022603"/>
    </source>
</evidence>
<evidence type="ECO:0000259" key="3">
    <source>
        <dbReference type="Pfam" id="PF13649"/>
    </source>
</evidence>
<evidence type="ECO:0000313" key="5">
    <source>
        <dbReference type="Proteomes" id="UP000800092"/>
    </source>
</evidence>
<dbReference type="GO" id="GO:0032259">
    <property type="term" value="P:methylation"/>
    <property type="evidence" value="ECO:0007669"/>
    <property type="project" value="UniProtKB-KW"/>
</dbReference>
<evidence type="ECO:0000256" key="2">
    <source>
        <dbReference type="ARBA" id="ARBA00022679"/>
    </source>
</evidence>
<dbReference type="InterPro" id="IPR029063">
    <property type="entry name" value="SAM-dependent_MTases_sf"/>
</dbReference>
<dbReference type="CDD" id="cd02440">
    <property type="entry name" value="AdoMet_MTases"/>
    <property type="match status" value="1"/>
</dbReference>
<evidence type="ECO:0000313" key="4">
    <source>
        <dbReference type="EMBL" id="KAF2234880.1"/>
    </source>
</evidence>
<dbReference type="PANTHER" id="PTHR44942">
    <property type="entry name" value="METHYLTRANSF_11 DOMAIN-CONTAINING PROTEIN"/>
    <property type="match status" value="1"/>
</dbReference>